<dbReference type="PANTHER" id="PTHR45453">
    <property type="entry name" value="PHOSPHATE REGULON SENSOR PROTEIN PHOR"/>
    <property type="match status" value="1"/>
</dbReference>
<keyword evidence="12" id="KW-0812">Transmembrane</keyword>
<dbReference type="InterPro" id="IPR003661">
    <property type="entry name" value="HisK_dim/P_dom"/>
</dbReference>
<evidence type="ECO:0000313" key="16">
    <source>
        <dbReference type="Proteomes" id="UP000267798"/>
    </source>
</evidence>
<dbReference type="PROSITE" id="PS50109">
    <property type="entry name" value="HIS_KIN"/>
    <property type="match status" value="1"/>
</dbReference>
<sequence length="585" mass="65987">MRNRGVAFKLFVVTSVLVLLVFLVVMVSEGLFFERFYRSSKIHKLEQSIGEFADRYTAEKPSGRELARMLGIFMNDQDASFSILNNRLERLNLNPYFLEMHTDDGRVITIAIPREGLTRQSLPQGLKPGDRLTIDGIFMDERDTVLQPYTILPEGNSPDTGLARVSGTIEQFLLPEQRSYNPYYLDALTDDVLREWSGMQESNLLTLRTKGQFRTEWVDKWSGIPYVILVHGLPGGQGERYVMVVTSLQPVGEAVGILKQYSAFMAPIIILLVLILSLIYSRMVSRPLIQLSRSAERLARLDFSERPNIRSKDEFGELSRNMITMSTNLDAALKDLTAANAMLYKDMQEKERTEQLRKELIANISHELKTPLSNVKGFAEGLQDGVAEEKRERYLALIASEADRMNTLIADMLELSKFELKAVRLHVRSCSLQGLIQQALDSFTHQMEGKNLSYRLSLGGADELLVEADPAKLEQVVLNLLSNAIRHAEASSVIDITVERCLDGRIHVTIENAGMPIADEDLDQIWDHFYRVERSRDRKSGGTGLGLAIVKHILELHGSEYGVRNTSRGVAFYFTLVESGGNNHE</sequence>
<dbReference type="InterPro" id="IPR050351">
    <property type="entry name" value="BphY/WalK/GraS-like"/>
</dbReference>
<evidence type="ECO:0000256" key="8">
    <source>
        <dbReference type="ARBA" id="ARBA00022777"/>
    </source>
</evidence>
<keyword evidence="10" id="KW-0902">Two-component regulatory system</keyword>
<evidence type="ECO:0000256" key="7">
    <source>
        <dbReference type="ARBA" id="ARBA00022741"/>
    </source>
</evidence>
<dbReference type="SUPFAM" id="SSF158472">
    <property type="entry name" value="HAMP domain-like"/>
    <property type="match status" value="1"/>
</dbReference>
<comment type="catalytic activity">
    <reaction evidence="1">
        <text>ATP + protein L-histidine = ADP + protein N-phospho-L-histidine.</text>
        <dbReference type="EC" id="2.7.13.3"/>
    </reaction>
</comment>
<evidence type="ECO:0000256" key="9">
    <source>
        <dbReference type="ARBA" id="ARBA00022840"/>
    </source>
</evidence>
<evidence type="ECO:0000256" key="11">
    <source>
        <dbReference type="ARBA" id="ARBA00023136"/>
    </source>
</evidence>
<dbReference type="PANTHER" id="PTHR45453:SF3">
    <property type="entry name" value="HISTIDINE KINASE"/>
    <property type="match status" value="1"/>
</dbReference>
<dbReference type="Pfam" id="PF00672">
    <property type="entry name" value="HAMP"/>
    <property type="match status" value="1"/>
</dbReference>
<keyword evidence="8" id="KW-0418">Kinase</keyword>
<reference evidence="15 16" key="1">
    <citation type="submission" date="2018-09" db="EMBL/GenBank/DDBJ databases">
        <title>Paenibacillus aracenensis nov. sp. isolated from a cave in southern Spain.</title>
        <authorList>
            <person name="Jurado V."/>
            <person name="Gutierrez-Patricio S."/>
            <person name="Gonzalez-Pimentel J.L."/>
            <person name="Miller A.Z."/>
            <person name="Laiz L."/>
            <person name="Saiz-Jimenez C."/>
        </authorList>
    </citation>
    <scope>NUCLEOTIDE SEQUENCE [LARGE SCALE GENOMIC DNA]</scope>
    <source>
        <strain evidence="15 16">JCM 19203</strain>
    </source>
</reference>
<evidence type="ECO:0000256" key="6">
    <source>
        <dbReference type="ARBA" id="ARBA00022679"/>
    </source>
</evidence>
<name>A0A3A6PQN2_9BACL</name>
<dbReference type="SUPFAM" id="SSF47384">
    <property type="entry name" value="Homodimeric domain of signal transducing histidine kinase"/>
    <property type="match status" value="1"/>
</dbReference>
<dbReference type="Pfam" id="PF02518">
    <property type="entry name" value="HATPase_c"/>
    <property type="match status" value="1"/>
</dbReference>
<evidence type="ECO:0000256" key="10">
    <source>
        <dbReference type="ARBA" id="ARBA00023012"/>
    </source>
</evidence>
<dbReference type="OrthoDB" id="9762826at2"/>
<comment type="caution">
    <text evidence="15">The sequence shown here is derived from an EMBL/GenBank/DDBJ whole genome shotgun (WGS) entry which is preliminary data.</text>
</comment>
<organism evidence="15 16">
    <name type="scientific">Paenibacillus pinisoli</name>
    <dbReference type="NCBI Taxonomy" id="1276110"/>
    <lineage>
        <taxon>Bacteria</taxon>
        <taxon>Bacillati</taxon>
        <taxon>Bacillota</taxon>
        <taxon>Bacilli</taxon>
        <taxon>Bacillales</taxon>
        <taxon>Paenibacillaceae</taxon>
        <taxon>Paenibacillus</taxon>
    </lineage>
</organism>
<keyword evidence="16" id="KW-1185">Reference proteome</keyword>
<dbReference type="Gene3D" id="1.10.287.130">
    <property type="match status" value="1"/>
</dbReference>
<dbReference type="AlphaFoldDB" id="A0A3A6PQN2"/>
<proteinExistence type="predicted"/>
<feature type="transmembrane region" description="Helical" evidence="12">
    <location>
        <begin position="261"/>
        <end position="280"/>
    </location>
</feature>
<evidence type="ECO:0000259" key="13">
    <source>
        <dbReference type="PROSITE" id="PS50109"/>
    </source>
</evidence>
<dbReference type="PROSITE" id="PS50885">
    <property type="entry name" value="HAMP"/>
    <property type="match status" value="1"/>
</dbReference>
<evidence type="ECO:0000256" key="12">
    <source>
        <dbReference type="SAM" id="Phobius"/>
    </source>
</evidence>
<dbReference type="InterPro" id="IPR005467">
    <property type="entry name" value="His_kinase_dom"/>
</dbReference>
<keyword evidence="4" id="KW-1003">Cell membrane</keyword>
<dbReference type="EMBL" id="QXQB01000003">
    <property type="protein sequence ID" value="RJX38941.1"/>
    <property type="molecule type" value="Genomic_DNA"/>
</dbReference>
<dbReference type="Pfam" id="PF00512">
    <property type="entry name" value="HisKA"/>
    <property type="match status" value="1"/>
</dbReference>
<keyword evidence="7" id="KW-0547">Nucleotide-binding</keyword>
<dbReference type="EC" id="2.7.13.3" evidence="3"/>
<keyword evidence="6" id="KW-0808">Transferase</keyword>
<evidence type="ECO:0000313" key="15">
    <source>
        <dbReference type="EMBL" id="RJX38941.1"/>
    </source>
</evidence>
<gene>
    <name evidence="15" type="ORF">D3P09_15640</name>
</gene>
<dbReference type="SMART" id="SM00304">
    <property type="entry name" value="HAMP"/>
    <property type="match status" value="1"/>
</dbReference>
<dbReference type="FunFam" id="1.10.287.130:FF:000001">
    <property type="entry name" value="Two-component sensor histidine kinase"/>
    <property type="match status" value="1"/>
</dbReference>
<feature type="domain" description="Histidine kinase" evidence="13">
    <location>
        <begin position="363"/>
        <end position="580"/>
    </location>
</feature>
<dbReference type="InterPro" id="IPR036097">
    <property type="entry name" value="HisK_dim/P_sf"/>
</dbReference>
<evidence type="ECO:0000256" key="5">
    <source>
        <dbReference type="ARBA" id="ARBA00022553"/>
    </source>
</evidence>
<dbReference type="GO" id="GO:0005524">
    <property type="term" value="F:ATP binding"/>
    <property type="evidence" value="ECO:0007669"/>
    <property type="project" value="UniProtKB-KW"/>
</dbReference>
<dbReference type="Gene3D" id="3.30.565.10">
    <property type="entry name" value="Histidine kinase-like ATPase, C-terminal domain"/>
    <property type="match status" value="1"/>
</dbReference>
<keyword evidence="9" id="KW-0067">ATP-binding</keyword>
<dbReference type="CDD" id="cd00082">
    <property type="entry name" value="HisKA"/>
    <property type="match status" value="1"/>
</dbReference>
<dbReference type="GO" id="GO:0000155">
    <property type="term" value="F:phosphorelay sensor kinase activity"/>
    <property type="evidence" value="ECO:0007669"/>
    <property type="project" value="InterPro"/>
</dbReference>
<accession>A0A3A6PQN2</accession>
<feature type="domain" description="HAMP" evidence="14">
    <location>
        <begin position="282"/>
        <end position="334"/>
    </location>
</feature>
<dbReference type="Gene3D" id="6.10.340.10">
    <property type="match status" value="1"/>
</dbReference>
<dbReference type="RefSeq" id="WP_120111808.1">
    <property type="nucleotide sequence ID" value="NZ_QXQB01000003.1"/>
</dbReference>
<evidence type="ECO:0000256" key="4">
    <source>
        <dbReference type="ARBA" id="ARBA00022475"/>
    </source>
</evidence>
<evidence type="ECO:0000259" key="14">
    <source>
        <dbReference type="PROSITE" id="PS50885"/>
    </source>
</evidence>
<dbReference type="SUPFAM" id="SSF55874">
    <property type="entry name" value="ATPase domain of HSP90 chaperone/DNA topoisomerase II/histidine kinase"/>
    <property type="match status" value="1"/>
</dbReference>
<dbReference type="GO" id="GO:0016036">
    <property type="term" value="P:cellular response to phosphate starvation"/>
    <property type="evidence" value="ECO:0007669"/>
    <property type="project" value="TreeGrafter"/>
</dbReference>
<dbReference type="SMART" id="SM00388">
    <property type="entry name" value="HisKA"/>
    <property type="match status" value="1"/>
</dbReference>
<keyword evidence="5" id="KW-0597">Phosphoprotein</keyword>
<dbReference type="CDD" id="cd00075">
    <property type="entry name" value="HATPase"/>
    <property type="match status" value="1"/>
</dbReference>
<dbReference type="GO" id="GO:0005886">
    <property type="term" value="C:plasma membrane"/>
    <property type="evidence" value="ECO:0007669"/>
    <property type="project" value="UniProtKB-SubCell"/>
</dbReference>
<keyword evidence="11 12" id="KW-0472">Membrane</keyword>
<evidence type="ECO:0000256" key="1">
    <source>
        <dbReference type="ARBA" id="ARBA00000085"/>
    </source>
</evidence>
<dbReference type="InterPro" id="IPR003660">
    <property type="entry name" value="HAMP_dom"/>
</dbReference>
<dbReference type="FunFam" id="3.30.565.10:FF:000006">
    <property type="entry name" value="Sensor histidine kinase WalK"/>
    <property type="match status" value="1"/>
</dbReference>
<dbReference type="Proteomes" id="UP000267798">
    <property type="component" value="Unassembled WGS sequence"/>
</dbReference>
<evidence type="ECO:0000256" key="3">
    <source>
        <dbReference type="ARBA" id="ARBA00012438"/>
    </source>
</evidence>
<dbReference type="PRINTS" id="PR00344">
    <property type="entry name" value="BCTRLSENSOR"/>
</dbReference>
<dbReference type="InterPro" id="IPR003594">
    <property type="entry name" value="HATPase_dom"/>
</dbReference>
<comment type="subcellular location">
    <subcellularLocation>
        <location evidence="2">Cell membrane</location>
        <topology evidence="2">Multi-pass membrane protein</topology>
    </subcellularLocation>
</comment>
<protein>
    <recommendedName>
        <fullName evidence="3">histidine kinase</fullName>
        <ecNumber evidence="3">2.7.13.3</ecNumber>
    </recommendedName>
</protein>
<dbReference type="InterPro" id="IPR004358">
    <property type="entry name" value="Sig_transdc_His_kin-like_C"/>
</dbReference>
<dbReference type="SMART" id="SM00387">
    <property type="entry name" value="HATPase_c"/>
    <property type="match status" value="1"/>
</dbReference>
<dbReference type="InterPro" id="IPR036890">
    <property type="entry name" value="HATPase_C_sf"/>
</dbReference>
<evidence type="ECO:0000256" key="2">
    <source>
        <dbReference type="ARBA" id="ARBA00004651"/>
    </source>
</evidence>
<dbReference type="GO" id="GO:0004721">
    <property type="term" value="F:phosphoprotein phosphatase activity"/>
    <property type="evidence" value="ECO:0007669"/>
    <property type="project" value="TreeGrafter"/>
</dbReference>
<dbReference type="CDD" id="cd06225">
    <property type="entry name" value="HAMP"/>
    <property type="match status" value="1"/>
</dbReference>
<keyword evidence="12" id="KW-1133">Transmembrane helix</keyword>